<feature type="transmembrane region" description="Helical" evidence="11">
    <location>
        <begin position="113"/>
        <end position="130"/>
    </location>
</feature>
<dbReference type="InterPro" id="IPR050482">
    <property type="entry name" value="Sensor_HK_TwoCompSys"/>
</dbReference>
<dbReference type="InterPro" id="IPR011712">
    <property type="entry name" value="Sig_transdc_His_kin_sub3_dim/P"/>
</dbReference>
<sequence>MLRPAPGHWRPTWLDLLLSLAVTVSGLVESFGRQGPDYGQIHNPVPWAAGAVTAGVMLLARRRFPAIMLMLLVAVGLVLRHVTDDGYYAAWHLYSMLILIHTVASARELRSPQGAAGLGCVLGAYAFLLTLNDSDIAETMISAIFVGVAYGSGILLRRQIDRTLRLTERATRLEVEREERARRAVEEERARIARELHDVISHNVSVMTLHAGGVRMLLGTRGEHDREREMLSGIEEAGREAIRELQLMLGVLRGSEDHDSEPFQPDLDRLDELVQRVRGTGLEVSLLIAGEPRPLPPEIGLSAYRVIQEALTNVRKHAGGAGARVVVAYGRDGLVAEIVNDGTGAGWSESGPTGRDPGGEPREPTGRDPAGGGPDDRGPDGRGPGGHGPDGRGPGGHGPDGRGPGGHGLIGMRERTAMHGGELSAGPLPGGGYAVVARFPLGVPMETG</sequence>
<dbReference type="PANTHER" id="PTHR24421:SF10">
    <property type="entry name" value="NITRATE_NITRITE SENSOR PROTEIN NARQ"/>
    <property type="match status" value="1"/>
</dbReference>
<proteinExistence type="predicted"/>
<evidence type="ECO:0000259" key="13">
    <source>
        <dbReference type="Pfam" id="PF23539"/>
    </source>
</evidence>
<dbReference type="Proteomes" id="UP000634476">
    <property type="component" value="Unassembled WGS sequence"/>
</dbReference>
<dbReference type="CDD" id="cd16917">
    <property type="entry name" value="HATPase_UhpB-NarQ-NarX-like"/>
    <property type="match status" value="1"/>
</dbReference>
<evidence type="ECO:0000256" key="10">
    <source>
        <dbReference type="SAM" id="MobiDB-lite"/>
    </source>
</evidence>
<evidence type="ECO:0000256" key="3">
    <source>
        <dbReference type="ARBA" id="ARBA00022553"/>
    </source>
</evidence>
<feature type="transmembrane region" description="Helical" evidence="11">
    <location>
        <begin position="67"/>
        <end position="83"/>
    </location>
</feature>
<evidence type="ECO:0000313" key="15">
    <source>
        <dbReference type="Proteomes" id="UP000634476"/>
    </source>
</evidence>
<gene>
    <name evidence="14" type="ORF">Pta02_64330</name>
</gene>
<name>A0A8J3T5D5_9ACTN</name>
<evidence type="ECO:0000256" key="9">
    <source>
        <dbReference type="SAM" id="Coils"/>
    </source>
</evidence>
<keyword evidence="11" id="KW-1133">Transmembrane helix</keyword>
<dbReference type="EMBL" id="BOOK01000050">
    <property type="protein sequence ID" value="GII04425.1"/>
    <property type="molecule type" value="Genomic_DNA"/>
</dbReference>
<feature type="transmembrane region" description="Helical" evidence="11">
    <location>
        <begin position="136"/>
        <end position="156"/>
    </location>
</feature>
<keyword evidence="6 14" id="KW-0418">Kinase</keyword>
<dbReference type="GO" id="GO:0005524">
    <property type="term" value="F:ATP binding"/>
    <property type="evidence" value="ECO:0007669"/>
    <property type="project" value="UniProtKB-KW"/>
</dbReference>
<feature type="domain" description="DUF7134" evidence="13">
    <location>
        <begin position="10"/>
        <end position="149"/>
    </location>
</feature>
<keyword evidence="4" id="KW-0808">Transferase</keyword>
<feature type="domain" description="Signal transduction histidine kinase subgroup 3 dimerisation and phosphoacceptor" evidence="12">
    <location>
        <begin position="188"/>
        <end position="255"/>
    </location>
</feature>
<dbReference type="Pfam" id="PF23539">
    <property type="entry name" value="DUF7134"/>
    <property type="match status" value="1"/>
</dbReference>
<dbReference type="GO" id="GO:0046983">
    <property type="term" value="F:protein dimerization activity"/>
    <property type="evidence" value="ECO:0007669"/>
    <property type="project" value="InterPro"/>
</dbReference>
<protein>
    <recommendedName>
        <fullName evidence="2">histidine kinase</fullName>
        <ecNumber evidence="2">2.7.13.3</ecNumber>
    </recommendedName>
</protein>
<feature type="coiled-coil region" evidence="9">
    <location>
        <begin position="168"/>
        <end position="195"/>
    </location>
</feature>
<evidence type="ECO:0000256" key="4">
    <source>
        <dbReference type="ARBA" id="ARBA00022679"/>
    </source>
</evidence>
<dbReference type="AlphaFoldDB" id="A0A8J3T5D5"/>
<dbReference type="Pfam" id="PF07730">
    <property type="entry name" value="HisKA_3"/>
    <property type="match status" value="1"/>
</dbReference>
<feature type="compositionally biased region" description="Basic and acidic residues" evidence="10">
    <location>
        <begin position="357"/>
        <end position="366"/>
    </location>
</feature>
<dbReference type="RefSeq" id="WP_203878674.1">
    <property type="nucleotide sequence ID" value="NZ_BOOK01000050.1"/>
</dbReference>
<keyword evidence="11" id="KW-0812">Transmembrane</keyword>
<evidence type="ECO:0000256" key="7">
    <source>
        <dbReference type="ARBA" id="ARBA00022840"/>
    </source>
</evidence>
<keyword evidence="5" id="KW-0547">Nucleotide-binding</keyword>
<keyword evidence="9" id="KW-0175">Coiled coil</keyword>
<evidence type="ECO:0000313" key="14">
    <source>
        <dbReference type="EMBL" id="GII04425.1"/>
    </source>
</evidence>
<evidence type="ECO:0000256" key="6">
    <source>
        <dbReference type="ARBA" id="ARBA00022777"/>
    </source>
</evidence>
<comment type="catalytic activity">
    <reaction evidence="1">
        <text>ATP + protein L-histidine = ADP + protein N-phospho-L-histidine.</text>
        <dbReference type="EC" id="2.7.13.3"/>
    </reaction>
</comment>
<keyword evidence="8" id="KW-0902">Two-component regulatory system</keyword>
<evidence type="ECO:0000256" key="1">
    <source>
        <dbReference type="ARBA" id="ARBA00000085"/>
    </source>
</evidence>
<keyword evidence="3" id="KW-0597">Phosphoprotein</keyword>
<dbReference type="EC" id="2.7.13.3" evidence="2"/>
<dbReference type="InterPro" id="IPR055558">
    <property type="entry name" value="DUF7134"/>
</dbReference>
<feature type="compositionally biased region" description="Gly residues" evidence="10">
    <location>
        <begin position="381"/>
        <end position="409"/>
    </location>
</feature>
<feature type="transmembrane region" description="Helical" evidence="11">
    <location>
        <begin position="89"/>
        <end position="106"/>
    </location>
</feature>
<feature type="region of interest" description="Disordered" evidence="10">
    <location>
        <begin position="341"/>
        <end position="427"/>
    </location>
</feature>
<keyword evidence="7" id="KW-0067">ATP-binding</keyword>
<evidence type="ECO:0000256" key="11">
    <source>
        <dbReference type="SAM" id="Phobius"/>
    </source>
</evidence>
<comment type="caution">
    <text evidence="14">The sequence shown here is derived from an EMBL/GenBank/DDBJ whole genome shotgun (WGS) entry which is preliminary data.</text>
</comment>
<dbReference type="GO" id="GO:0000155">
    <property type="term" value="F:phosphorelay sensor kinase activity"/>
    <property type="evidence" value="ECO:0007669"/>
    <property type="project" value="InterPro"/>
</dbReference>
<keyword evidence="11" id="KW-0472">Membrane</keyword>
<dbReference type="Gene3D" id="1.20.5.1930">
    <property type="match status" value="1"/>
</dbReference>
<evidence type="ECO:0000259" key="12">
    <source>
        <dbReference type="Pfam" id="PF07730"/>
    </source>
</evidence>
<evidence type="ECO:0000256" key="2">
    <source>
        <dbReference type="ARBA" id="ARBA00012438"/>
    </source>
</evidence>
<dbReference type="GO" id="GO:0016020">
    <property type="term" value="C:membrane"/>
    <property type="evidence" value="ECO:0007669"/>
    <property type="project" value="InterPro"/>
</dbReference>
<organism evidence="14 15">
    <name type="scientific">Planobispora takensis</name>
    <dbReference type="NCBI Taxonomy" id="1367882"/>
    <lineage>
        <taxon>Bacteria</taxon>
        <taxon>Bacillati</taxon>
        <taxon>Actinomycetota</taxon>
        <taxon>Actinomycetes</taxon>
        <taxon>Streptosporangiales</taxon>
        <taxon>Streptosporangiaceae</taxon>
        <taxon>Planobispora</taxon>
    </lineage>
</organism>
<dbReference type="PANTHER" id="PTHR24421">
    <property type="entry name" value="NITRATE/NITRITE SENSOR PROTEIN NARX-RELATED"/>
    <property type="match status" value="1"/>
</dbReference>
<dbReference type="Gene3D" id="3.30.565.10">
    <property type="entry name" value="Histidine kinase-like ATPase, C-terminal domain"/>
    <property type="match status" value="1"/>
</dbReference>
<evidence type="ECO:0000256" key="8">
    <source>
        <dbReference type="ARBA" id="ARBA00023012"/>
    </source>
</evidence>
<keyword evidence="15" id="KW-1185">Reference proteome</keyword>
<dbReference type="InterPro" id="IPR036890">
    <property type="entry name" value="HATPase_C_sf"/>
</dbReference>
<dbReference type="SUPFAM" id="SSF55874">
    <property type="entry name" value="ATPase domain of HSP90 chaperone/DNA topoisomerase II/histidine kinase"/>
    <property type="match status" value="1"/>
</dbReference>
<accession>A0A8J3T5D5</accession>
<reference evidence="14" key="1">
    <citation type="submission" date="2021-01" db="EMBL/GenBank/DDBJ databases">
        <title>Whole genome shotgun sequence of Planobispora takensis NBRC 109077.</title>
        <authorList>
            <person name="Komaki H."/>
            <person name="Tamura T."/>
        </authorList>
    </citation>
    <scope>NUCLEOTIDE SEQUENCE</scope>
    <source>
        <strain evidence="14">NBRC 109077</strain>
    </source>
</reference>
<evidence type="ECO:0000256" key="5">
    <source>
        <dbReference type="ARBA" id="ARBA00022741"/>
    </source>
</evidence>